<dbReference type="Proteomes" id="UP000603453">
    <property type="component" value="Unassembled WGS sequence"/>
</dbReference>
<dbReference type="AlphaFoldDB" id="A0A8H7QUU5"/>
<comment type="caution">
    <text evidence="2">The sequence shown here is derived from an EMBL/GenBank/DDBJ whole genome shotgun (WGS) entry which is preliminary data.</text>
</comment>
<accession>A0A8H7QUU5</accession>
<sequence>MLSQESSSSAKRTQKDRRLSQNLTENSIIDLSNQGSSSHQDDVDGWKKILTAHQSTEEDQLPPLHPKLIAAKSAALKRYIRLLSYQLPGISRMLLDTRVMTYIGLVLRRCPMVVTRDRSHGSQQLPEDYLYFYKIITTIMNAFYTKPSLPDLSFAHEQSEKNYNLNIWGPIIEAMFSNTIVKVKSGDKVLKSFDSSFKIDYRLVVVIN</sequence>
<evidence type="ECO:0000313" key="3">
    <source>
        <dbReference type="Proteomes" id="UP000603453"/>
    </source>
</evidence>
<protein>
    <submittedName>
        <fullName evidence="2">Uncharacterized protein</fullName>
    </submittedName>
</protein>
<name>A0A8H7QUU5_9FUNG</name>
<evidence type="ECO:0000256" key="1">
    <source>
        <dbReference type="SAM" id="MobiDB-lite"/>
    </source>
</evidence>
<feature type="region of interest" description="Disordered" evidence="1">
    <location>
        <begin position="1"/>
        <end position="42"/>
    </location>
</feature>
<reference evidence="2" key="1">
    <citation type="submission" date="2020-12" db="EMBL/GenBank/DDBJ databases">
        <title>Metabolic potential, ecology and presence of endohyphal bacteria is reflected in genomic diversity of Mucoromycotina.</title>
        <authorList>
            <person name="Muszewska A."/>
            <person name="Okrasinska A."/>
            <person name="Steczkiewicz K."/>
            <person name="Drgas O."/>
            <person name="Orlowska M."/>
            <person name="Perlinska-Lenart U."/>
            <person name="Aleksandrzak-Piekarczyk T."/>
            <person name="Szatraj K."/>
            <person name="Zielenkiewicz U."/>
            <person name="Pilsyk S."/>
            <person name="Malc E."/>
            <person name="Mieczkowski P."/>
            <person name="Kruszewska J.S."/>
            <person name="Biernat P."/>
            <person name="Pawlowska J."/>
        </authorList>
    </citation>
    <scope>NUCLEOTIDE SEQUENCE</scope>
    <source>
        <strain evidence="2">WA0000017839</strain>
    </source>
</reference>
<feature type="compositionally biased region" description="Polar residues" evidence="1">
    <location>
        <begin position="20"/>
        <end position="38"/>
    </location>
</feature>
<proteinExistence type="predicted"/>
<organism evidence="2 3">
    <name type="scientific">Mucor saturninus</name>
    <dbReference type="NCBI Taxonomy" id="64648"/>
    <lineage>
        <taxon>Eukaryota</taxon>
        <taxon>Fungi</taxon>
        <taxon>Fungi incertae sedis</taxon>
        <taxon>Mucoromycota</taxon>
        <taxon>Mucoromycotina</taxon>
        <taxon>Mucoromycetes</taxon>
        <taxon>Mucorales</taxon>
        <taxon>Mucorineae</taxon>
        <taxon>Mucoraceae</taxon>
        <taxon>Mucor</taxon>
    </lineage>
</organism>
<evidence type="ECO:0000313" key="2">
    <source>
        <dbReference type="EMBL" id="KAG2198195.1"/>
    </source>
</evidence>
<dbReference type="EMBL" id="JAEPRD010000115">
    <property type="protein sequence ID" value="KAG2198195.1"/>
    <property type="molecule type" value="Genomic_DNA"/>
</dbReference>
<gene>
    <name evidence="2" type="ORF">INT47_000396</name>
</gene>
<feature type="compositionally biased region" description="Polar residues" evidence="1">
    <location>
        <begin position="1"/>
        <end position="11"/>
    </location>
</feature>
<keyword evidence="3" id="KW-1185">Reference proteome</keyword>
<dbReference type="OrthoDB" id="2282085at2759"/>